<dbReference type="Proteomes" id="UP000199159">
    <property type="component" value="Unassembled WGS sequence"/>
</dbReference>
<proteinExistence type="predicted"/>
<gene>
    <name evidence="1" type="ORF">SAMN05216565_10317</name>
</gene>
<dbReference type="Gene3D" id="3.80.10.10">
    <property type="entry name" value="Ribonuclease Inhibitor"/>
    <property type="match status" value="1"/>
</dbReference>
<dbReference type="OrthoDB" id="2082268at2"/>
<dbReference type="SUPFAM" id="SSF52058">
    <property type="entry name" value="L domain-like"/>
    <property type="match status" value="1"/>
</dbReference>
<evidence type="ECO:0000313" key="2">
    <source>
        <dbReference type="Proteomes" id="UP000199159"/>
    </source>
</evidence>
<reference evidence="2" key="1">
    <citation type="submission" date="2016-10" db="EMBL/GenBank/DDBJ databases">
        <authorList>
            <person name="Varghese N."/>
            <person name="Submissions S."/>
        </authorList>
    </citation>
    <scope>NUCLEOTIDE SEQUENCE [LARGE SCALE GENOMIC DNA]</scope>
    <source>
        <strain evidence="2">IBRC-M10078</strain>
    </source>
</reference>
<dbReference type="InterPro" id="IPR032675">
    <property type="entry name" value="LRR_dom_sf"/>
</dbReference>
<protein>
    <recommendedName>
        <fullName evidence="3">Internalin</fullName>
    </recommendedName>
</protein>
<dbReference type="STRING" id="930152.SAMN05216565_10317"/>
<evidence type="ECO:0008006" key="3">
    <source>
        <dbReference type="Google" id="ProtNLM"/>
    </source>
</evidence>
<dbReference type="AlphaFoldDB" id="A0A1H0SMM4"/>
<dbReference type="RefSeq" id="WP_090851441.1">
    <property type="nucleotide sequence ID" value="NZ_FNJU01000003.1"/>
</dbReference>
<sequence length="273" mass="31418">MLFLKEHPQYIFRIDERTPFVDDLADVDENSTELLIQGKTKNIERLKSFCNLTKLWIYTVNQNEFNTILSFVNPKMLSIYELKVEDLSAISSLKDLEVLALEWNTKAQSLWDISKNTSLKSLSIKDFSKLNDITPLQNGTGVELLDLSGGDSRDLKLNNLQTLKYLSNLKYLGLSNIKVQDDSLEPISKLKRLQELEISNQFPTEEYAKLSVAIPDTKCDKFKAYVNLVSPIGEEDVMVVGKRKPFLNSKVDVKKLQKYEEQFIAYQEKYKSN</sequence>
<evidence type="ECO:0000313" key="1">
    <source>
        <dbReference type="EMBL" id="SDP42925.1"/>
    </source>
</evidence>
<keyword evidence="2" id="KW-1185">Reference proteome</keyword>
<accession>A0A1H0SMM4</accession>
<organism evidence="1 2">
    <name type="scientific">Litchfieldia salsa</name>
    <dbReference type="NCBI Taxonomy" id="930152"/>
    <lineage>
        <taxon>Bacteria</taxon>
        <taxon>Bacillati</taxon>
        <taxon>Bacillota</taxon>
        <taxon>Bacilli</taxon>
        <taxon>Bacillales</taxon>
        <taxon>Bacillaceae</taxon>
        <taxon>Litchfieldia</taxon>
    </lineage>
</organism>
<name>A0A1H0SMM4_9BACI</name>
<dbReference type="EMBL" id="FNJU01000003">
    <property type="protein sequence ID" value="SDP42925.1"/>
    <property type="molecule type" value="Genomic_DNA"/>
</dbReference>